<dbReference type="RefSeq" id="WP_014201574.1">
    <property type="nucleotide sequence ID" value="NC_016599.1"/>
</dbReference>
<keyword evidence="3" id="KW-1185">Reference proteome</keyword>
<dbReference type="PATRIC" id="fig|926562.3.peg.1223"/>
<dbReference type="STRING" id="926562.Oweho_1209"/>
<dbReference type="EMBL" id="CP003156">
    <property type="protein sequence ID" value="AEV32214.1"/>
    <property type="molecule type" value="Genomic_DNA"/>
</dbReference>
<name>G8R624_OWEHD</name>
<dbReference type="Gene3D" id="3.50.50.60">
    <property type="entry name" value="FAD/NAD(P)-binding domain"/>
    <property type="match status" value="1"/>
</dbReference>
<feature type="domain" description="FAD-binding" evidence="1">
    <location>
        <begin position="3"/>
        <end position="328"/>
    </location>
</feature>
<dbReference type="OrthoDB" id="9806565at2"/>
<reference evidence="2 3" key="1">
    <citation type="journal article" date="2012" name="Stand. Genomic Sci.">
        <title>Genome sequence of the orange-pigmented seawater bacterium Owenweeksia hongkongensis type strain (UST20020801(T)).</title>
        <authorList>
            <person name="Riedel T."/>
            <person name="Held B."/>
            <person name="Nolan M."/>
            <person name="Lucas S."/>
            <person name="Lapidus A."/>
            <person name="Tice H."/>
            <person name="Del Rio T.G."/>
            <person name="Cheng J.F."/>
            <person name="Han C."/>
            <person name="Tapia R."/>
            <person name="Goodwin L.A."/>
            <person name="Pitluck S."/>
            <person name="Liolios K."/>
            <person name="Mavromatis K."/>
            <person name="Pagani I."/>
            <person name="Ivanova N."/>
            <person name="Mikhailova N."/>
            <person name="Pati A."/>
            <person name="Chen A."/>
            <person name="Palaniappan K."/>
            <person name="Rohde M."/>
            <person name="Tindall B.J."/>
            <person name="Detter J.C."/>
            <person name="Goker M."/>
            <person name="Woyke T."/>
            <person name="Bristow J."/>
            <person name="Eisen J.A."/>
            <person name="Markowitz V."/>
            <person name="Hugenholtz P."/>
            <person name="Klenk H.P."/>
            <person name="Kyrpides N.C."/>
        </authorList>
    </citation>
    <scope>NUCLEOTIDE SEQUENCE</scope>
    <source>
        <strain evidence="3">DSM 17368 / JCM 12287 / NRRL B-23963</strain>
    </source>
</reference>
<sequence length="411" mass="46038">MRKCDVVVIGAGPSGSLAASVLQQKGWEVTMLEKQRFPRFVIGESLLPRCMESLEEAGLMNVVEKLGFQKKVGARFYKDGEICDFDFSQQFTEGWSWTWQAPRSELDMALAEEVASRGVNLKYETTVTHIDFGAEKQVVFYTDVAGKEEVIECQFVIDGSGYGRVVPRMLGLDKPSDLAPRMAVFGHVKYDAIHEYDKRIDIVTVTDKIWAWLIPFSDGRASVGFVGVIEAFDHLKDLSDKESLLKLIASSAYIAPKLGDVEFTMEAKKISAYSSAVSRFHGEGFVLTGNSTEFLDPIFSSGVTFAMESGVLAAKLLDRQLRGEAVDWDTEYVAYIQRGVDTFRSYVKGWYDGSLPKIFFSPSSLQQFKDQICSVLAGYVWDESNPFVKKHSRILTTLSKVLDIQMDKPEE</sequence>
<dbReference type="PANTHER" id="PTHR43747:SF1">
    <property type="entry name" value="SLR1998 PROTEIN"/>
    <property type="match status" value="1"/>
</dbReference>
<accession>G8R624</accession>
<dbReference type="Proteomes" id="UP000005631">
    <property type="component" value="Chromosome"/>
</dbReference>
<dbReference type="KEGG" id="oho:Oweho_1209"/>
<dbReference type="AlphaFoldDB" id="G8R624"/>
<dbReference type="InterPro" id="IPR050816">
    <property type="entry name" value="Flavin-dep_Halogenase_NPB"/>
</dbReference>
<dbReference type="SUPFAM" id="SSF51905">
    <property type="entry name" value="FAD/NAD(P)-binding domain"/>
    <property type="match status" value="1"/>
</dbReference>
<evidence type="ECO:0000313" key="2">
    <source>
        <dbReference type="EMBL" id="AEV32214.1"/>
    </source>
</evidence>
<protein>
    <submittedName>
        <fullName evidence="2">Flavin-dependent dehydrogenase</fullName>
    </submittedName>
</protein>
<dbReference type="InterPro" id="IPR002938">
    <property type="entry name" value="FAD-bd"/>
</dbReference>
<proteinExistence type="predicted"/>
<dbReference type="PANTHER" id="PTHR43747">
    <property type="entry name" value="FAD-BINDING PROTEIN"/>
    <property type="match status" value="1"/>
</dbReference>
<dbReference type="Pfam" id="PF01494">
    <property type="entry name" value="FAD_binding_3"/>
    <property type="match status" value="1"/>
</dbReference>
<dbReference type="GO" id="GO:0071949">
    <property type="term" value="F:FAD binding"/>
    <property type="evidence" value="ECO:0007669"/>
    <property type="project" value="InterPro"/>
</dbReference>
<dbReference type="HOGENOM" id="CLU_024648_4_1_10"/>
<gene>
    <name evidence="2" type="ordered locus">Oweho_1209</name>
</gene>
<organism evidence="2 3">
    <name type="scientific">Owenweeksia hongkongensis (strain DSM 17368 / CIP 108786 / JCM 12287 / NRRL B-23963 / UST20020801)</name>
    <dbReference type="NCBI Taxonomy" id="926562"/>
    <lineage>
        <taxon>Bacteria</taxon>
        <taxon>Pseudomonadati</taxon>
        <taxon>Bacteroidota</taxon>
        <taxon>Flavobacteriia</taxon>
        <taxon>Flavobacteriales</taxon>
        <taxon>Owenweeksiaceae</taxon>
        <taxon>Owenweeksia</taxon>
    </lineage>
</organism>
<dbReference type="eggNOG" id="COG0644">
    <property type="taxonomic scope" value="Bacteria"/>
</dbReference>
<evidence type="ECO:0000259" key="1">
    <source>
        <dbReference type="Pfam" id="PF01494"/>
    </source>
</evidence>
<evidence type="ECO:0000313" key="3">
    <source>
        <dbReference type="Proteomes" id="UP000005631"/>
    </source>
</evidence>
<dbReference type="InterPro" id="IPR036188">
    <property type="entry name" value="FAD/NAD-bd_sf"/>
</dbReference>